<keyword evidence="5" id="KW-0804">Transcription</keyword>
<evidence type="ECO:0000256" key="4">
    <source>
        <dbReference type="ARBA" id="ARBA00023125"/>
    </source>
</evidence>
<comment type="caution">
    <text evidence="7">The sequence shown here is derived from an EMBL/GenBank/DDBJ whole genome shotgun (WGS) entry which is preliminary data.</text>
</comment>
<dbReference type="InterPro" id="IPR025943">
    <property type="entry name" value="Sigma_54_int_dom_ATP-bd_2"/>
</dbReference>
<name>A0ABV7B3U4_9GAMM</name>
<dbReference type="PRINTS" id="PR01590">
    <property type="entry name" value="HTHFIS"/>
</dbReference>
<keyword evidence="3" id="KW-0805">Transcription regulation</keyword>
<keyword evidence="2" id="KW-0067">ATP-binding</keyword>
<dbReference type="EMBL" id="JBHRSQ010000009">
    <property type="protein sequence ID" value="MFC2991845.1"/>
    <property type="molecule type" value="Genomic_DNA"/>
</dbReference>
<dbReference type="Pfam" id="PF02954">
    <property type="entry name" value="HTH_8"/>
    <property type="match status" value="1"/>
</dbReference>
<keyword evidence="4" id="KW-0238">DNA-binding</keyword>
<evidence type="ECO:0000313" key="8">
    <source>
        <dbReference type="Proteomes" id="UP001595386"/>
    </source>
</evidence>
<keyword evidence="1" id="KW-0547">Nucleotide-binding</keyword>
<dbReference type="Proteomes" id="UP001595386">
    <property type="component" value="Unassembled WGS sequence"/>
</dbReference>
<gene>
    <name evidence="7" type="ORF">ACFODV_07340</name>
</gene>
<dbReference type="InterPro" id="IPR002197">
    <property type="entry name" value="HTH_Fis"/>
</dbReference>
<dbReference type="Gene3D" id="1.10.8.60">
    <property type="match status" value="1"/>
</dbReference>
<evidence type="ECO:0000256" key="2">
    <source>
        <dbReference type="ARBA" id="ARBA00022840"/>
    </source>
</evidence>
<dbReference type="InterPro" id="IPR025662">
    <property type="entry name" value="Sigma_54_int_dom_ATP-bd_1"/>
</dbReference>
<evidence type="ECO:0000256" key="1">
    <source>
        <dbReference type="ARBA" id="ARBA00022741"/>
    </source>
</evidence>
<dbReference type="InterPro" id="IPR002078">
    <property type="entry name" value="Sigma_54_int"/>
</dbReference>
<protein>
    <submittedName>
        <fullName evidence="7">Sigma-54 interaction domain-containing protein</fullName>
    </submittedName>
</protein>
<sequence>MTHARDPMESHADLIGESPALQAVVRSARLVAATDATVLILGESGTGKELLARLVHHESRRHTGHWVTLNCAAIPVDLVESELFGHRRGAFTGAQAYKRGRVQQAHGGTLFLDEVAELPLAAQGKLLRFMENGECQALGANHVERVDVRILAATHQDLRARVTAGTFRADLFYRLHVIPLELPPLREREGDVALLARRFCRELAARHRVDAPEFTPALLKCLAAYSWPGNVRELRNLVERCVVLLHGQRLAPDDLPEGWLDPLSTPTTSNGWRLPSCGLSLEALEVELIRQALVRSEGNRTRAARLLGLTRDTLLYRMKKHAIA</sequence>
<keyword evidence="8" id="KW-1185">Reference proteome</keyword>
<dbReference type="PROSITE" id="PS50045">
    <property type="entry name" value="SIGMA54_INTERACT_4"/>
    <property type="match status" value="1"/>
</dbReference>
<evidence type="ECO:0000256" key="5">
    <source>
        <dbReference type="ARBA" id="ARBA00023163"/>
    </source>
</evidence>
<dbReference type="PROSITE" id="PS00675">
    <property type="entry name" value="SIGMA54_INTERACT_1"/>
    <property type="match status" value="1"/>
</dbReference>
<dbReference type="Pfam" id="PF25601">
    <property type="entry name" value="AAA_lid_14"/>
    <property type="match status" value="1"/>
</dbReference>
<dbReference type="PROSITE" id="PS00688">
    <property type="entry name" value="SIGMA54_INTERACT_3"/>
    <property type="match status" value="1"/>
</dbReference>
<dbReference type="InterPro" id="IPR003593">
    <property type="entry name" value="AAA+_ATPase"/>
</dbReference>
<dbReference type="InterPro" id="IPR009057">
    <property type="entry name" value="Homeodomain-like_sf"/>
</dbReference>
<dbReference type="Gene3D" id="3.40.50.300">
    <property type="entry name" value="P-loop containing nucleotide triphosphate hydrolases"/>
    <property type="match status" value="1"/>
</dbReference>
<organism evidence="7 8">
    <name type="scientific">Halomonas tibetensis</name>
    <dbReference type="NCBI Taxonomy" id="2259590"/>
    <lineage>
        <taxon>Bacteria</taxon>
        <taxon>Pseudomonadati</taxon>
        <taxon>Pseudomonadota</taxon>
        <taxon>Gammaproteobacteria</taxon>
        <taxon>Oceanospirillales</taxon>
        <taxon>Halomonadaceae</taxon>
        <taxon>Halomonas</taxon>
    </lineage>
</organism>
<dbReference type="Pfam" id="PF00158">
    <property type="entry name" value="Sigma54_activat"/>
    <property type="match status" value="1"/>
</dbReference>
<dbReference type="InterPro" id="IPR025944">
    <property type="entry name" value="Sigma_54_int_dom_CS"/>
</dbReference>
<dbReference type="RefSeq" id="WP_379756933.1">
    <property type="nucleotide sequence ID" value="NZ_JBHRSQ010000009.1"/>
</dbReference>
<dbReference type="SMART" id="SM00382">
    <property type="entry name" value="AAA"/>
    <property type="match status" value="1"/>
</dbReference>
<dbReference type="SUPFAM" id="SSF52540">
    <property type="entry name" value="P-loop containing nucleoside triphosphate hydrolases"/>
    <property type="match status" value="1"/>
</dbReference>
<proteinExistence type="predicted"/>
<evidence type="ECO:0000259" key="6">
    <source>
        <dbReference type="PROSITE" id="PS50045"/>
    </source>
</evidence>
<dbReference type="PANTHER" id="PTHR32071:SF113">
    <property type="entry name" value="ALGINATE BIOSYNTHESIS TRANSCRIPTIONAL REGULATORY PROTEIN ALGB"/>
    <property type="match status" value="1"/>
</dbReference>
<dbReference type="CDD" id="cd00009">
    <property type="entry name" value="AAA"/>
    <property type="match status" value="1"/>
</dbReference>
<dbReference type="PANTHER" id="PTHR32071">
    <property type="entry name" value="TRANSCRIPTIONAL REGULATORY PROTEIN"/>
    <property type="match status" value="1"/>
</dbReference>
<dbReference type="InterPro" id="IPR058031">
    <property type="entry name" value="AAA_lid_NorR"/>
</dbReference>
<feature type="domain" description="Sigma-54 factor interaction" evidence="6">
    <location>
        <begin position="14"/>
        <end position="243"/>
    </location>
</feature>
<accession>A0ABV7B3U4</accession>
<dbReference type="Gene3D" id="1.10.10.60">
    <property type="entry name" value="Homeodomain-like"/>
    <property type="match status" value="1"/>
</dbReference>
<reference evidence="8" key="1">
    <citation type="journal article" date="2019" name="Int. J. Syst. Evol. Microbiol.">
        <title>The Global Catalogue of Microorganisms (GCM) 10K type strain sequencing project: providing services to taxonomists for standard genome sequencing and annotation.</title>
        <authorList>
            <consortium name="The Broad Institute Genomics Platform"/>
            <consortium name="The Broad Institute Genome Sequencing Center for Infectious Disease"/>
            <person name="Wu L."/>
            <person name="Ma J."/>
        </authorList>
    </citation>
    <scope>NUCLEOTIDE SEQUENCE [LARGE SCALE GENOMIC DNA]</scope>
    <source>
        <strain evidence="8">KCTC 52660</strain>
    </source>
</reference>
<dbReference type="PROSITE" id="PS00676">
    <property type="entry name" value="SIGMA54_INTERACT_2"/>
    <property type="match status" value="1"/>
</dbReference>
<dbReference type="SUPFAM" id="SSF46689">
    <property type="entry name" value="Homeodomain-like"/>
    <property type="match status" value="1"/>
</dbReference>
<dbReference type="InterPro" id="IPR027417">
    <property type="entry name" value="P-loop_NTPase"/>
</dbReference>
<evidence type="ECO:0000313" key="7">
    <source>
        <dbReference type="EMBL" id="MFC2991845.1"/>
    </source>
</evidence>
<evidence type="ECO:0000256" key="3">
    <source>
        <dbReference type="ARBA" id="ARBA00023015"/>
    </source>
</evidence>